<feature type="domain" description="EamA" evidence="2">
    <location>
        <begin position="39"/>
        <end position="139"/>
    </location>
</feature>
<proteinExistence type="predicted"/>
<keyword evidence="1" id="KW-0812">Transmembrane</keyword>
<keyword evidence="1" id="KW-0472">Membrane</keyword>
<name>A0ABY0FME9_9BACT</name>
<dbReference type="Pfam" id="PF00892">
    <property type="entry name" value="EamA"/>
    <property type="match status" value="1"/>
</dbReference>
<dbReference type="SUPFAM" id="SSF103481">
    <property type="entry name" value="Multidrug resistance efflux transporter EmrE"/>
    <property type="match status" value="1"/>
</dbReference>
<evidence type="ECO:0000259" key="2">
    <source>
        <dbReference type="Pfam" id="PF00892"/>
    </source>
</evidence>
<feature type="transmembrane region" description="Helical" evidence="1">
    <location>
        <begin position="41"/>
        <end position="74"/>
    </location>
</feature>
<feature type="transmembrane region" description="Helical" evidence="1">
    <location>
        <begin position="258"/>
        <end position="275"/>
    </location>
</feature>
<dbReference type="EMBL" id="PRLM01000001">
    <property type="protein sequence ID" value="RYC75096.1"/>
    <property type="molecule type" value="Genomic_DNA"/>
</dbReference>
<comment type="caution">
    <text evidence="3">The sequence shown here is derived from an EMBL/GenBank/DDBJ whole genome shotgun (WGS) entry which is preliminary data.</text>
</comment>
<dbReference type="Proteomes" id="UP001191019">
    <property type="component" value="Unassembled WGS sequence"/>
</dbReference>
<feature type="transmembrane region" description="Helical" evidence="1">
    <location>
        <begin position="95"/>
        <end position="116"/>
    </location>
</feature>
<evidence type="ECO:0000256" key="1">
    <source>
        <dbReference type="SAM" id="Phobius"/>
    </source>
</evidence>
<feature type="transmembrane region" description="Helical" evidence="1">
    <location>
        <begin position="153"/>
        <end position="173"/>
    </location>
</feature>
<protein>
    <recommendedName>
        <fullName evidence="2">EamA domain-containing protein</fullName>
    </recommendedName>
</protein>
<reference evidence="3 4" key="1">
    <citation type="journal article" date="2018" name="bioRxiv">
        <title>Evidence of independent acquisition and adaption of ultra-small bacteria to human hosts across the highly diverse yet reduced genomes of the phylum Saccharibacteria.</title>
        <authorList>
            <person name="McLean J.S."/>
            <person name="Bor B."/>
            <person name="To T.T."/>
            <person name="Liu Q."/>
            <person name="Kearns K.A."/>
            <person name="Solden L.M."/>
            <person name="Wrighton K.C."/>
            <person name="He X."/>
            <person name="Shi W."/>
        </authorList>
    </citation>
    <scope>NUCLEOTIDE SEQUENCE [LARGE SCALE GENOMIC DNA]</scope>
    <source>
        <strain evidence="3 4">TM7_G3_2_Rum_HOT_351B</strain>
    </source>
</reference>
<feature type="transmembrane region" description="Helical" evidence="1">
    <location>
        <begin position="122"/>
        <end position="141"/>
    </location>
</feature>
<dbReference type="InterPro" id="IPR000620">
    <property type="entry name" value="EamA_dom"/>
</dbReference>
<evidence type="ECO:0000313" key="4">
    <source>
        <dbReference type="Proteomes" id="UP001191019"/>
    </source>
</evidence>
<feature type="transmembrane region" description="Helical" evidence="1">
    <location>
        <begin position="287"/>
        <end position="305"/>
    </location>
</feature>
<keyword evidence="1" id="KW-1133">Transmembrane helix</keyword>
<organism evidence="3 4">
    <name type="scientific">Candidatus Nanosyncoccus alces</name>
    <dbReference type="NCBI Taxonomy" id="2171997"/>
    <lineage>
        <taxon>Bacteria</taxon>
        <taxon>Candidatus Saccharimonadota</taxon>
        <taxon>Candidatus Nanosyncoccalia</taxon>
        <taxon>Candidatus Nanosyncoccales</taxon>
        <taxon>Candidatus Nanosyncoccaceae</taxon>
        <taxon>Candidatus Nanosyncoccus</taxon>
    </lineage>
</organism>
<reference evidence="3 4" key="2">
    <citation type="journal article" date="2020" name="Cell Rep.">
        <title>Acquisition and Adaptation of Ultra-small Parasitic Reduced Genome Bacteria to Mammalian Hosts.</title>
        <authorList>
            <person name="McLean J.S."/>
            <person name="Bor B."/>
            <person name="Kerns K.A."/>
            <person name="Liu Q."/>
            <person name="To T.T."/>
            <person name="Solden L."/>
            <person name="Hendrickson E.L."/>
            <person name="Wrighton K."/>
            <person name="Shi W."/>
            <person name="He X."/>
        </authorList>
    </citation>
    <scope>NUCLEOTIDE SEQUENCE [LARGE SCALE GENOMIC DNA]</scope>
    <source>
        <strain evidence="3 4">TM7_G3_2_Rum_HOT_351B</strain>
    </source>
</reference>
<dbReference type="InterPro" id="IPR037185">
    <property type="entry name" value="EmrE-like"/>
</dbReference>
<accession>A0ABY0FME9</accession>
<keyword evidence="4" id="KW-1185">Reference proteome</keyword>
<gene>
    <name evidence="3" type="ORF">G3RUM_00030</name>
</gene>
<sequence>MNWLILVAVAVFFDVLRIFIDNYTSDVYFKDKHAVSQKLFFGYLFIIASIVVAIISGFDVFTLSASTILLILLAGFLNSLSGIPYYKALEIDDSTNIGIFIQLSPILYLIFGWFFLGETFSPFQLIAFIIILAAPLLIILSSRKRSRKIKIRAALYAVLYVLIDVIGNIIFVKENSVGVNFVHEMILIFLGKGIGNLLIVYCRPKWRKRFHYVVKSSKKKVFRPLLLNFSTSLVKDFTYRGALTAAPAVAIASVTSDSAEPIVIFFMGILLTLIWPKFGREKLQRKIVLVHLIATILIVIGILLMQI</sequence>
<feature type="transmembrane region" description="Helical" evidence="1">
    <location>
        <begin position="185"/>
        <end position="204"/>
    </location>
</feature>
<evidence type="ECO:0000313" key="3">
    <source>
        <dbReference type="EMBL" id="RYC75096.1"/>
    </source>
</evidence>
<feature type="transmembrane region" description="Helical" evidence="1">
    <location>
        <begin position="225"/>
        <end position="252"/>
    </location>
</feature>
<dbReference type="RefSeq" id="WP_164998317.1">
    <property type="nucleotide sequence ID" value="NZ_PRLM01000001.1"/>
</dbReference>